<evidence type="ECO:0000313" key="4">
    <source>
        <dbReference type="Proteomes" id="UP000005744"/>
    </source>
</evidence>
<dbReference type="InterPro" id="IPR056925">
    <property type="entry name" value="ParE-like"/>
</dbReference>
<accession>I3CKA9</accession>
<keyword evidence="4" id="KW-1185">Reference proteome</keyword>
<dbReference type="eggNOG" id="ENOG5031NB3">
    <property type="taxonomic scope" value="Bacteria"/>
</dbReference>
<proteinExistence type="predicted"/>
<name>I3CKA9_9GAMM</name>
<dbReference type="HOGENOM" id="CLU_134387_0_0_6"/>
<dbReference type="InterPro" id="IPR056099">
    <property type="entry name" value="DUF7682"/>
</dbReference>
<evidence type="ECO:0000313" key="3">
    <source>
        <dbReference type="EMBL" id="EIJ44052.1"/>
    </source>
</evidence>
<feature type="domain" description="DUF7682" evidence="1">
    <location>
        <begin position="3"/>
        <end position="23"/>
    </location>
</feature>
<dbReference type="Proteomes" id="UP000005744">
    <property type="component" value="Unassembled WGS sequence"/>
</dbReference>
<organism evidence="3 4">
    <name type="scientific">Beggiatoa alba B18LD</name>
    <dbReference type="NCBI Taxonomy" id="395493"/>
    <lineage>
        <taxon>Bacteria</taxon>
        <taxon>Pseudomonadati</taxon>
        <taxon>Pseudomonadota</taxon>
        <taxon>Gammaproteobacteria</taxon>
        <taxon>Thiotrichales</taxon>
        <taxon>Thiotrichaceae</taxon>
        <taxon>Beggiatoa</taxon>
    </lineage>
</organism>
<dbReference type="EMBL" id="JH600070">
    <property type="protein sequence ID" value="EIJ44052.1"/>
    <property type="molecule type" value="Genomic_DNA"/>
</dbReference>
<evidence type="ECO:0000259" key="1">
    <source>
        <dbReference type="Pfam" id="PF24730"/>
    </source>
</evidence>
<dbReference type="AlphaFoldDB" id="I3CKA9"/>
<dbReference type="Pfam" id="PF24730">
    <property type="entry name" value="DUF7682"/>
    <property type="match status" value="1"/>
</dbReference>
<dbReference type="OrthoDB" id="5624694at2"/>
<reference evidence="3 4" key="1">
    <citation type="submission" date="2011-11" db="EMBL/GenBank/DDBJ databases">
        <title>Improved High-Quality Draft sequence of Beggiatoa alba B18lD.</title>
        <authorList>
            <consortium name="US DOE Joint Genome Institute"/>
            <person name="Lucas S."/>
            <person name="Han J."/>
            <person name="Lapidus A."/>
            <person name="Cheng J.-F."/>
            <person name="Goodwin L."/>
            <person name="Pitluck S."/>
            <person name="Peters L."/>
            <person name="Mikhailova N."/>
            <person name="Held B."/>
            <person name="Detter J.C."/>
            <person name="Han C."/>
            <person name="Tapia R."/>
            <person name="Land M."/>
            <person name="Hauser L."/>
            <person name="Kyrpides N."/>
            <person name="Ivanova N."/>
            <person name="Pagani I."/>
            <person name="Samuel K."/>
            <person name="Teske A."/>
            <person name="Mueller J."/>
            <person name="Woyke T."/>
        </authorList>
    </citation>
    <scope>NUCLEOTIDE SEQUENCE [LARGE SCALE GENOMIC DNA]</scope>
    <source>
        <strain evidence="3 4">B18LD</strain>
    </source>
</reference>
<dbReference type="RefSeq" id="WP_002691775.1">
    <property type="nucleotide sequence ID" value="NZ_JH600070.1"/>
</dbReference>
<protein>
    <submittedName>
        <fullName evidence="3">Uncharacterized protein</fullName>
    </submittedName>
</protein>
<sequence length="131" mass="15103">MAKKTFPCGHKGLGQYCHKCQQSSVEQHHQDTNKREKQVWEQQFKADAVDLRKLPHKSLVIKARSILAAIKEGQAYQVFNGKRMNYDRHIVSVPIDNDYRILFKDEKEGLTPVVVLSHEEYNTKKPGASKI</sequence>
<evidence type="ECO:0000259" key="2">
    <source>
        <dbReference type="Pfam" id="PF24732"/>
    </source>
</evidence>
<gene>
    <name evidence="3" type="ORF">BegalDRAFT_3231</name>
</gene>
<dbReference type="STRING" id="395493.BegalDRAFT_3231"/>
<dbReference type="Pfam" id="PF24732">
    <property type="entry name" value="ParE_like"/>
    <property type="match status" value="1"/>
</dbReference>
<feature type="domain" description="ParE-like toxin" evidence="2">
    <location>
        <begin position="57"/>
        <end position="122"/>
    </location>
</feature>